<dbReference type="PANTHER" id="PTHR24232">
    <property type="entry name" value="G-PROTEIN COUPLED RECEPTOR"/>
    <property type="match status" value="1"/>
</dbReference>
<name>A0A671WM73_SPAAU</name>
<feature type="transmembrane region" description="Helical" evidence="9">
    <location>
        <begin position="183"/>
        <end position="207"/>
    </location>
</feature>
<dbReference type="Ensembl" id="ENSSAUT00010041170.1">
    <property type="protein sequence ID" value="ENSSAUP00010039043.1"/>
    <property type="gene ID" value="ENSSAUG00010016484.1"/>
</dbReference>
<dbReference type="SUPFAM" id="SSF81321">
    <property type="entry name" value="Family A G protein-coupled receptor-like"/>
    <property type="match status" value="1"/>
</dbReference>
<dbReference type="GO" id="GO:0005886">
    <property type="term" value="C:plasma membrane"/>
    <property type="evidence" value="ECO:0007669"/>
    <property type="project" value="TreeGrafter"/>
</dbReference>
<keyword evidence="8" id="KW-0807">Transducer</keyword>
<reference evidence="11" key="1">
    <citation type="submission" date="2021-04" db="EMBL/GenBank/DDBJ databases">
        <authorList>
            <consortium name="Wellcome Sanger Institute Data Sharing"/>
        </authorList>
    </citation>
    <scope>NUCLEOTIDE SEQUENCE [LARGE SCALE GENOMIC DNA]</scope>
</reference>
<keyword evidence="2 9" id="KW-0812">Transmembrane</keyword>
<feature type="transmembrane region" description="Helical" evidence="9">
    <location>
        <begin position="78"/>
        <end position="96"/>
    </location>
</feature>
<reference evidence="11" key="2">
    <citation type="submission" date="2025-08" db="UniProtKB">
        <authorList>
            <consortium name="Ensembl"/>
        </authorList>
    </citation>
    <scope>IDENTIFICATION</scope>
</reference>
<evidence type="ECO:0000259" key="10">
    <source>
        <dbReference type="PROSITE" id="PS50262"/>
    </source>
</evidence>
<dbReference type="GO" id="GO:0007200">
    <property type="term" value="P:phospholipase C-activating G protein-coupled receptor signaling pathway"/>
    <property type="evidence" value="ECO:0007669"/>
    <property type="project" value="TreeGrafter"/>
</dbReference>
<keyword evidence="5 9" id="KW-0472">Membrane</keyword>
<protein>
    <recommendedName>
        <fullName evidence="10">G-protein coupled receptors family 1 profile domain-containing protein</fullName>
    </recommendedName>
</protein>
<dbReference type="GO" id="GO:0004930">
    <property type="term" value="F:G protein-coupled receptor activity"/>
    <property type="evidence" value="ECO:0007669"/>
    <property type="project" value="UniProtKB-KW"/>
</dbReference>
<dbReference type="Pfam" id="PF00001">
    <property type="entry name" value="7tm_1"/>
    <property type="match status" value="1"/>
</dbReference>
<reference evidence="11" key="3">
    <citation type="submission" date="2025-09" db="UniProtKB">
        <authorList>
            <consortium name="Ensembl"/>
        </authorList>
    </citation>
    <scope>IDENTIFICATION</scope>
</reference>
<dbReference type="AlphaFoldDB" id="A0A671WM73"/>
<dbReference type="InterPro" id="IPR017452">
    <property type="entry name" value="GPCR_Rhodpsn_7TM"/>
</dbReference>
<feature type="transmembrane region" description="Helical" evidence="9">
    <location>
        <begin position="116"/>
        <end position="137"/>
    </location>
</feature>
<evidence type="ECO:0000256" key="7">
    <source>
        <dbReference type="ARBA" id="ARBA00023180"/>
    </source>
</evidence>
<dbReference type="GO" id="GO:0035025">
    <property type="term" value="P:positive regulation of Rho protein signal transduction"/>
    <property type="evidence" value="ECO:0007669"/>
    <property type="project" value="TreeGrafter"/>
</dbReference>
<keyword evidence="7" id="KW-0325">Glycoprotein</keyword>
<proteinExistence type="predicted"/>
<dbReference type="InterPro" id="IPR000276">
    <property type="entry name" value="GPCR_Rhodpsn"/>
</dbReference>
<dbReference type="OMA" id="CERYLVI"/>
<sequence>MAVNKAIIGTDVQQIYRCLPVVYSHLLTFTNVVLQVRVNHVAPTYVINLLVSNLLQFCGRIIRLSGRDDKKIEDVGSFLYSLGLLASVGFMVCVAMERYLVITCPLWYRCRRPMKISVMVCAGLWVAALISRLFWFYSNYQKVPITIAGTYILLPIPLLIFFLGGTLKALSASRVPSDEKRRIIGSLVLVLLIHTLLFLPTAILFLAGKNLNNHTFYQMSILFLRLSPFADLLLYVFMRKGIIDKHLAAVCCCRMNSNDSSRMNSNDVCSSSA</sequence>
<keyword evidence="6" id="KW-0675">Receptor</keyword>
<keyword evidence="3 9" id="KW-1133">Transmembrane helix</keyword>
<evidence type="ECO:0000256" key="4">
    <source>
        <dbReference type="ARBA" id="ARBA00023040"/>
    </source>
</evidence>
<accession>A0A671WM73</accession>
<evidence type="ECO:0000256" key="8">
    <source>
        <dbReference type="ARBA" id="ARBA00023224"/>
    </source>
</evidence>
<dbReference type="InParanoid" id="A0A671WM73"/>
<feature type="transmembrane region" description="Helical" evidence="9">
    <location>
        <begin position="143"/>
        <end position="163"/>
    </location>
</feature>
<evidence type="ECO:0000256" key="1">
    <source>
        <dbReference type="ARBA" id="ARBA00004141"/>
    </source>
</evidence>
<keyword evidence="4" id="KW-0297">G-protein coupled receptor</keyword>
<dbReference type="Proteomes" id="UP000472265">
    <property type="component" value="Chromosome 15"/>
</dbReference>
<evidence type="ECO:0000256" key="9">
    <source>
        <dbReference type="SAM" id="Phobius"/>
    </source>
</evidence>
<evidence type="ECO:0000256" key="3">
    <source>
        <dbReference type="ARBA" id="ARBA00022989"/>
    </source>
</evidence>
<evidence type="ECO:0000256" key="5">
    <source>
        <dbReference type="ARBA" id="ARBA00023136"/>
    </source>
</evidence>
<feature type="transmembrane region" description="Helical" evidence="9">
    <location>
        <begin position="219"/>
        <end position="237"/>
    </location>
</feature>
<dbReference type="PANTHER" id="PTHR24232:SF85">
    <property type="entry name" value="G-PROTEIN COUPLED RECEPTOR 4"/>
    <property type="match status" value="1"/>
</dbReference>
<dbReference type="GeneTree" id="ENSGT00940000164014"/>
<keyword evidence="12" id="KW-1185">Reference proteome</keyword>
<evidence type="ECO:0000256" key="2">
    <source>
        <dbReference type="ARBA" id="ARBA00022692"/>
    </source>
</evidence>
<dbReference type="PROSITE" id="PS00237">
    <property type="entry name" value="G_PROTEIN_RECEP_F1_1"/>
    <property type="match status" value="1"/>
</dbReference>
<dbReference type="PROSITE" id="PS50262">
    <property type="entry name" value="G_PROTEIN_RECEP_F1_2"/>
    <property type="match status" value="1"/>
</dbReference>
<comment type="subcellular location">
    <subcellularLocation>
        <location evidence="1">Membrane</location>
        <topology evidence="1">Multi-pass membrane protein</topology>
    </subcellularLocation>
</comment>
<evidence type="ECO:0000313" key="11">
    <source>
        <dbReference type="Ensembl" id="ENSSAUP00010039043.1"/>
    </source>
</evidence>
<dbReference type="Gene3D" id="1.20.1070.10">
    <property type="entry name" value="Rhodopsin 7-helix transmembrane proteins"/>
    <property type="match status" value="1"/>
</dbReference>
<evidence type="ECO:0000313" key="12">
    <source>
        <dbReference type="Proteomes" id="UP000472265"/>
    </source>
</evidence>
<organism evidence="11 12">
    <name type="scientific">Sparus aurata</name>
    <name type="common">Gilthead sea bream</name>
    <dbReference type="NCBI Taxonomy" id="8175"/>
    <lineage>
        <taxon>Eukaryota</taxon>
        <taxon>Metazoa</taxon>
        <taxon>Chordata</taxon>
        <taxon>Craniata</taxon>
        <taxon>Vertebrata</taxon>
        <taxon>Euteleostomi</taxon>
        <taxon>Actinopterygii</taxon>
        <taxon>Neopterygii</taxon>
        <taxon>Teleostei</taxon>
        <taxon>Neoteleostei</taxon>
        <taxon>Acanthomorphata</taxon>
        <taxon>Eupercaria</taxon>
        <taxon>Spariformes</taxon>
        <taxon>Sparidae</taxon>
        <taxon>Sparus</taxon>
    </lineage>
</organism>
<evidence type="ECO:0000256" key="6">
    <source>
        <dbReference type="ARBA" id="ARBA00023170"/>
    </source>
</evidence>
<feature type="domain" description="G-protein coupled receptors family 1 profile" evidence="10">
    <location>
        <begin position="24"/>
        <end position="235"/>
    </location>
</feature>